<dbReference type="AlphaFoldDB" id="A0A0K1QQA4"/>
<proteinExistence type="predicted"/>
<dbReference type="InterPro" id="IPR021427">
    <property type="entry name" value="DUF3077"/>
</dbReference>
<evidence type="ECO:0008006" key="3">
    <source>
        <dbReference type="Google" id="ProtNLM"/>
    </source>
</evidence>
<dbReference type="OrthoDB" id="6895868at2"/>
<dbReference type="RefSeq" id="WP_017337691.1">
    <property type="nucleotide sequence ID" value="NZ_CP010945.1"/>
</dbReference>
<dbReference type="EMBL" id="CP010945">
    <property type="protein sequence ID" value="AKV07893.1"/>
    <property type="molecule type" value="Genomic_DNA"/>
</dbReference>
<dbReference type="Pfam" id="PF11275">
    <property type="entry name" value="DUF3077"/>
    <property type="match status" value="1"/>
</dbReference>
<evidence type="ECO:0000313" key="2">
    <source>
        <dbReference type="Proteomes" id="UP000017175"/>
    </source>
</evidence>
<dbReference type="Proteomes" id="UP000017175">
    <property type="component" value="Chromosome"/>
</dbReference>
<reference evidence="1 2" key="1">
    <citation type="journal article" date="2012" name="J. Bacteriol.">
        <title>Draft genome sequence of the cyanide-utilizing bacterium Pseudomonas fluorescens strain NCIMB 11764.</title>
        <authorList>
            <person name="Vilo C.A."/>
            <person name="Benedik M.J."/>
            <person name="Kunz D.A."/>
            <person name="Dong Q."/>
        </authorList>
    </citation>
    <scope>NUCLEOTIDE SEQUENCE [LARGE SCALE GENOMIC DNA]</scope>
    <source>
        <strain evidence="1 2">NCIMB 11764</strain>
    </source>
</reference>
<accession>A0A0K1QQA4</accession>
<sequence>MKINRHEKAPSAPTLEAYEAVNISEDIHMKQDTASQEKLNAGGIRMPVTVELSFTICNPNQDHLLAVRPGIPVTDALEEASCILSELKSSLEAAAMGMDGITPNQAWLLFRAANTAKVIVDSTHAGLERAQ</sequence>
<gene>
    <name evidence="1" type="ORF">B723_16310</name>
</gene>
<organism evidence="1 2">
    <name type="scientific">Pseudomonas fluorescens NCIMB 11764</name>
    <dbReference type="NCBI Taxonomy" id="1221522"/>
    <lineage>
        <taxon>Bacteria</taxon>
        <taxon>Pseudomonadati</taxon>
        <taxon>Pseudomonadota</taxon>
        <taxon>Gammaproteobacteria</taxon>
        <taxon>Pseudomonadales</taxon>
        <taxon>Pseudomonadaceae</taxon>
        <taxon>Pseudomonas</taxon>
    </lineage>
</organism>
<protein>
    <recommendedName>
        <fullName evidence="3">DUF3077 domain-containing protein</fullName>
    </recommendedName>
</protein>
<name>A0A0K1QQA4_PSEFL</name>
<evidence type="ECO:0000313" key="1">
    <source>
        <dbReference type="EMBL" id="AKV07893.1"/>
    </source>
</evidence>